<accession>A0A8X6K791</accession>
<evidence type="ECO:0008006" key="3">
    <source>
        <dbReference type="Google" id="ProtNLM"/>
    </source>
</evidence>
<keyword evidence="2" id="KW-1185">Reference proteome</keyword>
<proteinExistence type="predicted"/>
<evidence type="ECO:0000313" key="1">
    <source>
        <dbReference type="EMBL" id="GFS28949.1"/>
    </source>
</evidence>
<name>A0A8X6K791_NEPPI</name>
<comment type="caution">
    <text evidence="1">The sequence shown here is derived from an EMBL/GenBank/DDBJ whole genome shotgun (WGS) entry which is preliminary data.</text>
</comment>
<organism evidence="1 2">
    <name type="scientific">Nephila pilipes</name>
    <name type="common">Giant wood spider</name>
    <name type="synonym">Nephila maculata</name>
    <dbReference type="NCBI Taxonomy" id="299642"/>
    <lineage>
        <taxon>Eukaryota</taxon>
        <taxon>Metazoa</taxon>
        <taxon>Ecdysozoa</taxon>
        <taxon>Arthropoda</taxon>
        <taxon>Chelicerata</taxon>
        <taxon>Arachnida</taxon>
        <taxon>Araneae</taxon>
        <taxon>Araneomorphae</taxon>
        <taxon>Entelegynae</taxon>
        <taxon>Araneoidea</taxon>
        <taxon>Nephilidae</taxon>
        <taxon>Nephila</taxon>
    </lineage>
</organism>
<dbReference type="EMBL" id="BMAW01087309">
    <property type="protein sequence ID" value="GFS28949.1"/>
    <property type="molecule type" value="Genomic_DNA"/>
</dbReference>
<dbReference type="AlphaFoldDB" id="A0A8X6K791"/>
<reference evidence="1" key="1">
    <citation type="submission" date="2020-08" db="EMBL/GenBank/DDBJ databases">
        <title>Multicomponent nature underlies the extraordinary mechanical properties of spider dragline silk.</title>
        <authorList>
            <person name="Kono N."/>
            <person name="Nakamura H."/>
            <person name="Mori M."/>
            <person name="Yoshida Y."/>
            <person name="Ohtoshi R."/>
            <person name="Malay A.D."/>
            <person name="Moran D.A.P."/>
            <person name="Tomita M."/>
            <person name="Numata K."/>
            <person name="Arakawa K."/>
        </authorList>
    </citation>
    <scope>NUCLEOTIDE SEQUENCE</scope>
</reference>
<protein>
    <recommendedName>
        <fullName evidence="3">Peptidase aspartic putative domain-containing protein</fullName>
    </recommendedName>
</protein>
<sequence length="105" mass="11767">MLNDVVGNSELANNSFLKQVFLQTVIFCINVNAFEYNVRILLDSGPEKAYISKFMAVALKLKVLGEETVVYGLFGGIQRKEANTQKISVNMNNIDKRFSCKLDAN</sequence>
<dbReference type="OrthoDB" id="6431397at2759"/>
<evidence type="ECO:0000313" key="2">
    <source>
        <dbReference type="Proteomes" id="UP000887013"/>
    </source>
</evidence>
<gene>
    <name evidence="1" type="ORF">NPIL_551221</name>
</gene>
<dbReference type="Proteomes" id="UP000887013">
    <property type="component" value="Unassembled WGS sequence"/>
</dbReference>